<dbReference type="InterPro" id="IPR003676">
    <property type="entry name" value="SAUR_fam"/>
</dbReference>
<protein>
    <submittedName>
        <fullName evidence="2">Putative small auxin-up RNA</fullName>
    </submittedName>
</protein>
<reference evidence="2 3" key="1">
    <citation type="journal article" date="2018" name="Nat. Genet.">
        <title>The Rosa genome provides new insights in the design of modern roses.</title>
        <authorList>
            <person name="Bendahmane M."/>
        </authorList>
    </citation>
    <scope>NUCLEOTIDE SEQUENCE [LARGE SCALE GENOMIC DNA]</scope>
    <source>
        <strain evidence="3">cv. Old Blush</strain>
    </source>
</reference>
<dbReference type="Pfam" id="PF02519">
    <property type="entry name" value="Auxin_inducible"/>
    <property type="match status" value="1"/>
</dbReference>
<dbReference type="Proteomes" id="UP000238479">
    <property type="component" value="Chromosome 6"/>
</dbReference>
<dbReference type="Gramene" id="PRQ22057">
    <property type="protein sequence ID" value="PRQ22057"/>
    <property type="gene ID" value="RchiOBHm_Chr6g0246071"/>
</dbReference>
<proteinExistence type="inferred from homology"/>
<organism evidence="2 3">
    <name type="scientific">Rosa chinensis</name>
    <name type="common">China rose</name>
    <dbReference type="NCBI Taxonomy" id="74649"/>
    <lineage>
        <taxon>Eukaryota</taxon>
        <taxon>Viridiplantae</taxon>
        <taxon>Streptophyta</taxon>
        <taxon>Embryophyta</taxon>
        <taxon>Tracheophyta</taxon>
        <taxon>Spermatophyta</taxon>
        <taxon>Magnoliopsida</taxon>
        <taxon>eudicotyledons</taxon>
        <taxon>Gunneridae</taxon>
        <taxon>Pentapetalae</taxon>
        <taxon>rosids</taxon>
        <taxon>fabids</taxon>
        <taxon>Rosales</taxon>
        <taxon>Rosaceae</taxon>
        <taxon>Rosoideae</taxon>
        <taxon>Rosoideae incertae sedis</taxon>
        <taxon>Rosa</taxon>
    </lineage>
</organism>
<sequence length="53" mass="6072">MGIKLLSPIRRSLHLAKQLSMPTSKVPKGHFAVSAEEEQKKRFIIPILYLNQQ</sequence>
<evidence type="ECO:0000256" key="1">
    <source>
        <dbReference type="ARBA" id="ARBA00006974"/>
    </source>
</evidence>
<dbReference type="AlphaFoldDB" id="A0A2P6PJF2"/>
<evidence type="ECO:0000313" key="3">
    <source>
        <dbReference type="Proteomes" id="UP000238479"/>
    </source>
</evidence>
<gene>
    <name evidence="2" type="ORF">RchiOBHm_Chr6g0246071</name>
</gene>
<dbReference type="GO" id="GO:0009733">
    <property type="term" value="P:response to auxin"/>
    <property type="evidence" value="ECO:0007669"/>
    <property type="project" value="InterPro"/>
</dbReference>
<evidence type="ECO:0000313" key="2">
    <source>
        <dbReference type="EMBL" id="PRQ22057.1"/>
    </source>
</evidence>
<comment type="caution">
    <text evidence="2">The sequence shown here is derived from an EMBL/GenBank/DDBJ whole genome shotgun (WGS) entry which is preliminary data.</text>
</comment>
<accession>A0A2P6PJF2</accession>
<comment type="similarity">
    <text evidence="1">Belongs to the ARG7 family.</text>
</comment>
<name>A0A2P6PJF2_ROSCH</name>
<dbReference type="EMBL" id="PDCK01000044">
    <property type="protein sequence ID" value="PRQ22057.1"/>
    <property type="molecule type" value="Genomic_DNA"/>
</dbReference>
<keyword evidence="3" id="KW-1185">Reference proteome</keyword>